<dbReference type="InterPro" id="IPR016032">
    <property type="entry name" value="Sig_transdc_resp-reg_C-effctor"/>
</dbReference>
<evidence type="ECO:0000256" key="2">
    <source>
        <dbReference type="ARBA" id="ARBA00023125"/>
    </source>
</evidence>
<name>A0A328HJJ3_ARTGO</name>
<dbReference type="Gene3D" id="1.25.40.10">
    <property type="entry name" value="Tetratricopeptide repeat domain"/>
    <property type="match status" value="1"/>
</dbReference>
<evidence type="ECO:0000313" key="6">
    <source>
        <dbReference type="EMBL" id="RAM38672.1"/>
    </source>
</evidence>
<feature type="domain" description="Bacterial transcriptional activator" evidence="5">
    <location>
        <begin position="846"/>
        <end position="986"/>
    </location>
</feature>
<dbReference type="GO" id="GO:0003677">
    <property type="term" value="F:DNA binding"/>
    <property type="evidence" value="ECO:0007669"/>
    <property type="project" value="UniProtKB-KW"/>
</dbReference>
<organism evidence="6 7">
    <name type="scientific">Arthrobacter globiformis</name>
    <dbReference type="NCBI Taxonomy" id="1665"/>
    <lineage>
        <taxon>Bacteria</taxon>
        <taxon>Bacillati</taxon>
        <taxon>Actinomycetota</taxon>
        <taxon>Actinomycetes</taxon>
        <taxon>Micrococcales</taxon>
        <taxon>Micrococcaceae</taxon>
        <taxon>Arthrobacter</taxon>
    </lineage>
</organism>
<protein>
    <recommendedName>
        <fullName evidence="8">Transcriptional regulator</fullName>
    </recommendedName>
</protein>
<dbReference type="InterPro" id="IPR051677">
    <property type="entry name" value="AfsR-DnrI-RedD_regulator"/>
</dbReference>
<dbReference type="GO" id="GO:0000160">
    <property type="term" value="P:phosphorelay signal transduction system"/>
    <property type="evidence" value="ECO:0007669"/>
    <property type="project" value="InterPro"/>
</dbReference>
<comment type="similarity">
    <text evidence="1">Belongs to the AfsR/DnrI/RedD regulatory family.</text>
</comment>
<dbReference type="AlphaFoldDB" id="A0A328HJJ3"/>
<dbReference type="InterPro" id="IPR005158">
    <property type="entry name" value="BTAD"/>
</dbReference>
<dbReference type="Pfam" id="PF25873">
    <property type="entry name" value="WHD_MalT"/>
    <property type="match status" value="1"/>
</dbReference>
<evidence type="ECO:0000313" key="7">
    <source>
        <dbReference type="Proteomes" id="UP000249166"/>
    </source>
</evidence>
<dbReference type="SMART" id="SM00862">
    <property type="entry name" value="Trans_reg_C"/>
    <property type="match status" value="1"/>
</dbReference>
<dbReference type="SMART" id="SM01043">
    <property type="entry name" value="BTAD"/>
    <property type="match status" value="1"/>
</dbReference>
<dbReference type="InterPro" id="IPR011990">
    <property type="entry name" value="TPR-like_helical_dom_sf"/>
</dbReference>
<accession>A0A328HJJ3</accession>
<evidence type="ECO:0000256" key="1">
    <source>
        <dbReference type="ARBA" id="ARBA00005820"/>
    </source>
</evidence>
<dbReference type="EMBL" id="QLNP01000042">
    <property type="protein sequence ID" value="RAM38672.1"/>
    <property type="molecule type" value="Genomic_DNA"/>
</dbReference>
<dbReference type="SUPFAM" id="SSF46894">
    <property type="entry name" value="C-terminal effector domain of the bipartite response regulators"/>
    <property type="match status" value="1"/>
</dbReference>
<evidence type="ECO:0000256" key="3">
    <source>
        <dbReference type="SAM" id="MobiDB-lite"/>
    </source>
</evidence>
<reference evidence="6 7" key="1">
    <citation type="submission" date="2018-04" db="EMBL/GenBank/DDBJ databases">
        <title>Bacteria isolated from cave deposits of Manipur.</title>
        <authorList>
            <person name="Sahoo D."/>
            <person name="Sarangthem I."/>
            <person name="Nandeibam J."/>
        </authorList>
    </citation>
    <scope>NUCLEOTIDE SEQUENCE [LARGE SCALE GENOMIC DNA]</scope>
    <source>
        <strain evidence="7">mrc11</strain>
    </source>
</reference>
<dbReference type="Proteomes" id="UP000249166">
    <property type="component" value="Unassembled WGS sequence"/>
</dbReference>
<keyword evidence="2" id="KW-0238">DNA-binding</keyword>
<proteinExistence type="inferred from homology"/>
<dbReference type="Pfam" id="PF03704">
    <property type="entry name" value="BTAD"/>
    <property type="match status" value="1"/>
</dbReference>
<dbReference type="Gene3D" id="1.10.10.10">
    <property type="entry name" value="Winged helix-like DNA-binding domain superfamily/Winged helix DNA-binding domain"/>
    <property type="match status" value="1"/>
</dbReference>
<evidence type="ECO:0000259" key="5">
    <source>
        <dbReference type="SMART" id="SM01043"/>
    </source>
</evidence>
<dbReference type="InterPro" id="IPR001867">
    <property type="entry name" value="OmpR/PhoB-type_DNA-bd"/>
</dbReference>
<dbReference type="InterPro" id="IPR036388">
    <property type="entry name" value="WH-like_DNA-bd_sf"/>
</dbReference>
<dbReference type="InterPro" id="IPR059106">
    <property type="entry name" value="WHD_MalT"/>
</dbReference>
<feature type="region of interest" description="Disordered" evidence="3">
    <location>
        <begin position="711"/>
        <end position="741"/>
    </location>
</feature>
<dbReference type="PANTHER" id="PTHR35807">
    <property type="entry name" value="TRANSCRIPTIONAL REGULATOR REDD-RELATED"/>
    <property type="match status" value="1"/>
</dbReference>
<feature type="domain" description="OmpR/PhoB-type" evidence="4">
    <location>
        <begin position="757"/>
        <end position="838"/>
    </location>
</feature>
<evidence type="ECO:0000259" key="4">
    <source>
        <dbReference type="SMART" id="SM00862"/>
    </source>
</evidence>
<comment type="caution">
    <text evidence="6">The sequence shown here is derived from an EMBL/GenBank/DDBJ whole genome shotgun (WGS) entry which is preliminary data.</text>
</comment>
<evidence type="ECO:0008006" key="8">
    <source>
        <dbReference type="Google" id="ProtNLM"/>
    </source>
</evidence>
<dbReference type="SUPFAM" id="SSF48452">
    <property type="entry name" value="TPR-like"/>
    <property type="match status" value="1"/>
</dbReference>
<sequence length="986" mass="105750">MAMTPRGLFTPAPPVTGLVRPRLIHALEGTAEARLGLVVAPPGTGKTTLLAHWAATHSFESVAWHRSGPPDAQPGRMLGRFAAAVAAAANKERARSFPELAAMAHALTISLCFVVDDWHLVAGTCAEAELEQLLSLGCPQIHFLLGSRRPPSFNLARSELPSFVKVESDDLRFRAPEVEQLFRTTYKQPLSSAGVYSLTQRTDGWAAALHLFHVATKSRSTVERRRAAESLDPVPRYAHDYLRRHYFADVPPEVERLLRHTCLLERLTQSRCNALLGVPDSGLLLHEAEQLGIVASDDGGTAFRLPEVVRRYLVSTLGNGESAAPEDIRHRTATLLEQEGAHGAALQILAECGDWDHVRATMERAGRRAFRAGRCGWVTRAPEPLIRDDALFALAKARQLLDDGYPEEARMAATALPQTSAVQPWHEAAALLQQAAAEWTGEPRGSSCGPVGILRAALHGSPGSAARSLTKHNGAEDTLARGVALLIAGDQRGALPFLRRCAEQPDDETPAALWAQLALAVFAEEPQISGGDARSEEIDAVQRRAERLGFSWLSRVARGVLCAQLGNAGGQLAVQSAIENCEQDGDGWGAALIATSAALGRLRTGRPDYSALDALADKFRKLEASALEAWALSARALVAAAQDLPEAVEEALAAEAFARTAEVPGARAVAYAALAQLRPEQSSDLMEAAAETAKTAGLVCRPWTWIAMNPGKGIAPTARPQQPAPLTGDPATPGSGPAPPPSLDVRCFGEFSLRANGVDIDLSRVRPQARTVLRILSLHAGRSVHRDRLAATLWADLDGASALHNLQVSVSSLRRALQPAGLAGDCRLLVRRGEAYALVLDERSRVDLLEFDRAVRDAALARSARDSEAAAAILHRALDLYAGEVLPEDGSAEWLSDTRERYRLRAAEGAATLAGLELALGNAAEAAAAAARSVEIDPWRDESWRTLIGIYRSSGDLAAAERAERRYQGMLKALGVPSDPQHRSGK</sequence>
<dbReference type="GO" id="GO:0006355">
    <property type="term" value="P:regulation of DNA-templated transcription"/>
    <property type="evidence" value="ECO:0007669"/>
    <property type="project" value="InterPro"/>
</dbReference>
<dbReference type="OrthoDB" id="134985at2"/>
<gene>
    <name evidence="6" type="ORF">DBZ45_03560</name>
</gene>